<feature type="transmembrane region" description="Helical" evidence="1">
    <location>
        <begin position="49"/>
        <end position="72"/>
    </location>
</feature>
<dbReference type="Proteomes" id="UP001295469">
    <property type="component" value="Chromosome C05"/>
</dbReference>
<proteinExistence type="predicted"/>
<dbReference type="EMBL" id="HG994369">
    <property type="protein sequence ID" value="CAF1925257.1"/>
    <property type="molecule type" value="Genomic_DNA"/>
</dbReference>
<keyword evidence="1" id="KW-0812">Transmembrane</keyword>
<gene>
    <name evidence="2" type="ORF">DARMORV10_C05P11080.1</name>
</gene>
<organism evidence="2">
    <name type="scientific">Brassica napus</name>
    <name type="common">Rape</name>
    <dbReference type="NCBI Taxonomy" id="3708"/>
    <lineage>
        <taxon>Eukaryota</taxon>
        <taxon>Viridiplantae</taxon>
        <taxon>Streptophyta</taxon>
        <taxon>Embryophyta</taxon>
        <taxon>Tracheophyta</taxon>
        <taxon>Spermatophyta</taxon>
        <taxon>Magnoliopsida</taxon>
        <taxon>eudicotyledons</taxon>
        <taxon>Gunneridae</taxon>
        <taxon>Pentapetalae</taxon>
        <taxon>rosids</taxon>
        <taxon>malvids</taxon>
        <taxon>Brassicales</taxon>
        <taxon>Brassicaceae</taxon>
        <taxon>Brassiceae</taxon>
        <taxon>Brassica</taxon>
    </lineage>
</organism>
<keyword evidence="1" id="KW-1133">Transmembrane helix</keyword>
<protein>
    <submittedName>
        <fullName evidence="2">(rape) hypothetical protein</fullName>
    </submittedName>
</protein>
<keyword evidence="1" id="KW-0472">Membrane</keyword>
<feature type="non-terminal residue" evidence="2">
    <location>
        <position position="90"/>
    </location>
</feature>
<evidence type="ECO:0000256" key="1">
    <source>
        <dbReference type="SAM" id="Phobius"/>
    </source>
</evidence>
<reference evidence="2" key="1">
    <citation type="submission" date="2021-01" db="EMBL/GenBank/DDBJ databases">
        <authorList>
            <consortium name="Genoscope - CEA"/>
            <person name="William W."/>
        </authorList>
    </citation>
    <scope>NUCLEOTIDE SEQUENCE</scope>
</reference>
<accession>A0A816KGF6</accession>
<dbReference type="AlphaFoldDB" id="A0A816KGF6"/>
<name>A0A816KGF6_BRANA</name>
<sequence>MMRRLKPQLLWRRRRRPRQRKSWLLRKSQPRRPKSKEQETIYDLHWSHFVVLFINLYFIKILHVFLSFVWVYDDVIRYLVMLKLNIWVFY</sequence>
<evidence type="ECO:0000313" key="2">
    <source>
        <dbReference type="EMBL" id="CAF1925257.1"/>
    </source>
</evidence>